<gene>
    <name evidence="2" type="ORF">Cch01nite_14940</name>
</gene>
<dbReference type="InterPro" id="IPR010982">
    <property type="entry name" value="Lambda_DNA-bd_dom_sf"/>
</dbReference>
<protein>
    <recommendedName>
        <fullName evidence="1">HTH cro/C1-type domain-containing protein</fullName>
    </recommendedName>
</protein>
<name>A0A919P163_9CELL</name>
<dbReference type="GO" id="GO:0003677">
    <property type="term" value="F:DNA binding"/>
    <property type="evidence" value="ECO:0007669"/>
    <property type="project" value="InterPro"/>
</dbReference>
<dbReference type="PROSITE" id="PS50943">
    <property type="entry name" value="HTH_CROC1"/>
    <property type="match status" value="1"/>
</dbReference>
<dbReference type="RefSeq" id="WP_203750659.1">
    <property type="nucleotide sequence ID" value="NZ_BONK01000004.1"/>
</dbReference>
<accession>A0A919P163</accession>
<reference evidence="2" key="1">
    <citation type="submission" date="2021-01" db="EMBL/GenBank/DDBJ databases">
        <title>Whole genome shotgun sequence of Cellulomonas chitinilytica NBRC 110799.</title>
        <authorList>
            <person name="Komaki H."/>
            <person name="Tamura T."/>
        </authorList>
    </citation>
    <scope>NUCLEOTIDE SEQUENCE</scope>
    <source>
        <strain evidence="2">NBRC 110799</strain>
    </source>
</reference>
<proteinExistence type="predicted"/>
<dbReference type="Proteomes" id="UP000632740">
    <property type="component" value="Unassembled WGS sequence"/>
</dbReference>
<dbReference type="AlphaFoldDB" id="A0A919P163"/>
<dbReference type="SUPFAM" id="SSF47413">
    <property type="entry name" value="lambda repressor-like DNA-binding domains"/>
    <property type="match status" value="1"/>
</dbReference>
<evidence type="ECO:0000313" key="3">
    <source>
        <dbReference type="Proteomes" id="UP000632740"/>
    </source>
</evidence>
<comment type="caution">
    <text evidence="2">The sequence shown here is derived from an EMBL/GenBank/DDBJ whole genome shotgun (WGS) entry which is preliminary data.</text>
</comment>
<sequence>MRISSVRDLQVLVRARRRDLGITQQEAADRAGVSRKWLVNFESGTASAVELSLVLRLFAALDLPLDVPTSDEAEVDAEPVGEDWDLVDLDDHLRRLTSETRGPRPVSDR</sequence>
<dbReference type="EMBL" id="BONK01000004">
    <property type="protein sequence ID" value="GIG20770.1"/>
    <property type="molecule type" value="Genomic_DNA"/>
</dbReference>
<dbReference type="CDD" id="cd00093">
    <property type="entry name" value="HTH_XRE"/>
    <property type="match status" value="1"/>
</dbReference>
<dbReference type="Gene3D" id="1.10.260.40">
    <property type="entry name" value="lambda repressor-like DNA-binding domains"/>
    <property type="match status" value="1"/>
</dbReference>
<evidence type="ECO:0000259" key="1">
    <source>
        <dbReference type="PROSITE" id="PS50943"/>
    </source>
</evidence>
<feature type="domain" description="HTH cro/C1-type" evidence="1">
    <location>
        <begin position="13"/>
        <end position="68"/>
    </location>
</feature>
<keyword evidence="3" id="KW-1185">Reference proteome</keyword>
<dbReference type="SMART" id="SM00530">
    <property type="entry name" value="HTH_XRE"/>
    <property type="match status" value="1"/>
</dbReference>
<organism evidence="2 3">
    <name type="scientific">Cellulomonas chitinilytica</name>
    <dbReference type="NCBI Taxonomy" id="398759"/>
    <lineage>
        <taxon>Bacteria</taxon>
        <taxon>Bacillati</taxon>
        <taxon>Actinomycetota</taxon>
        <taxon>Actinomycetes</taxon>
        <taxon>Micrococcales</taxon>
        <taxon>Cellulomonadaceae</taxon>
        <taxon>Cellulomonas</taxon>
    </lineage>
</organism>
<evidence type="ECO:0000313" key="2">
    <source>
        <dbReference type="EMBL" id="GIG20770.1"/>
    </source>
</evidence>
<dbReference type="Pfam" id="PF13560">
    <property type="entry name" value="HTH_31"/>
    <property type="match status" value="1"/>
</dbReference>
<dbReference type="InterPro" id="IPR001387">
    <property type="entry name" value="Cro/C1-type_HTH"/>
</dbReference>